<evidence type="ECO:0000256" key="1">
    <source>
        <dbReference type="ARBA" id="ARBA00022737"/>
    </source>
</evidence>
<evidence type="ECO:0000256" key="4">
    <source>
        <dbReference type="SAM" id="MobiDB-lite"/>
    </source>
</evidence>
<dbReference type="SUPFAM" id="SSF48403">
    <property type="entry name" value="Ankyrin repeat"/>
    <property type="match status" value="1"/>
</dbReference>
<evidence type="ECO:0000256" key="2">
    <source>
        <dbReference type="ARBA" id="ARBA00023043"/>
    </source>
</evidence>
<dbReference type="InterPro" id="IPR002110">
    <property type="entry name" value="Ankyrin_rpt"/>
</dbReference>
<organism evidence="5">
    <name type="scientific">Wolbachia pipientis</name>
    <dbReference type="NCBI Taxonomy" id="955"/>
    <lineage>
        <taxon>Bacteria</taxon>
        <taxon>Pseudomonadati</taxon>
        <taxon>Pseudomonadota</taxon>
        <taxon>Alphaproteobacteria</taxon>
        <taxon>Rickettsiales</taxon>
        <taxon>Anaplasmataceae</taxon>
        <taxon>Wolbachieae</taxon>
        <taxon>Wolbachia</taxon>
    </lineage>
</organism>
<evidence type="ECO:0000256" key="3">
    <source>
        <dbReference type="PROSITE-ProRule" id="PRU00023"/>
    </source>
</evidence>
<dbReference type="Gene3D" id="1.25.40.20">
    <property type="entry name" value="Ankyrin repeat-containing domain"/>
    <property type="match status" value="1"/>
</dbReference>
<dbReference type="Proteomes" id="UP000218080">
    <property type="component" value="Unassembled WGS sequence"/>
</dbReference>
<reference evidence="5" key="1">
    <citation type="submission" date="2019-07" db="EMBL/GenBank/DDBJ databases">
        <title>Genome assemblies of Wolbachia strains wAlbA and wAlbB in wild caught Aedes albopictus specimens.</title>
        <authorList>
            <person name="Kulkarni A."/>
            <person name="Yu W."/>
            <person name="Xue R.-D."/>
            <person name="Ma Y."/>
            <person name="Xu J."/>
        </authorList>
    </citation>
    <scope>NUCLEOTIDE SEQUENCE</scope>
    <source>
        <strain evidence="5">HN2016</strain>
    </source>
</reference>
<dbReference type="EMBL" id="NWVJ02000229">
    <property type="protein sequence ID" value="TVS94379.1"/>
    <property type="molecule type" value="Genomic_DNA"/>
</dbReference>
<dbReference type="AlphaFoldDB" id="A0A6C1U1B9"/>
<gene>
    <name evidence="5" type="ORF">COM42_004160</name>
</gene>
<name>A0A6C1U1B9_WOLPI</name>
<dbReference type="Pfam" id="PF00023">
    <property type="entry name" value="Ank"/>
    <property type="match status" value="1"/>
</dbReference>
<dbReference type="PANTHER" id="PTHR24171">
    <property type="entry name" value="ANKYRIN REPEAT DOMAIN-CONTAINING PROTEIN 39-RELATED"/>
    <property type="match status" value="1"/>
</dbReference>
<dbReference type="SMART" id="SM00248">
    <property type="entry name" value="ANK"/>
    <property type="match status" value="1"/>
</dbReference>
<keyword evidence="1" id="KW-0677">Repeat</keyword>
<evidence type="ECO:0000313" key="5">
    <source>
        <dbReference type="EMBL" id="TVS94379.1"/>
    </source>
</evidence>
<dbReference type="PROSITE" id="PS50297">
    <property type="entry name" value="ANK_REP_REGION"/>
    <property type="match status" value="1"/>
</dbReference>
<comment type="caution">
    <text evidence="5">The sequence shown here is derived from an EMBL/GenBank/DDBJ whole genome shotgun (WGS) entry which is preliminary data.</text>
</comment>
<protein>
    <submittedName>
        <fullName evidence="5">Uncharacterized protein</fullName>
    </submittedName>
</protein>
<dbReference type="PROSITE" id="PS50088">
    <property type="entry name" value="ANK_REPEAT"/>
    <property type="match status" value="1"/>
</dbReference>
<dbReference type="InterPro" id="IPR036770">
    <property type="entry name" value="Ankyrin_rpt-contain_sf"/>
</dbReference>
<sequence>MVKTLLDKGASVDEKDDRGRTPLHCAARDGHEEVVKDLLDKGANVNATDHNGRAPFK</sequence>
<proteinExistence type="predicted"/>
<feature type="repeat" description="ANK" evidence="3">
    <location>
        <begin position="18"/>
        <end position="50"/>
    </location>
</feature>
<keyword evidence="2 3" id="KW-0040">ANK repeat</keyword>
<feature type="region of interest" description="Disordered" evidence="4">
    <location>
        <begin position="1"/>
        <end position="24"/>
    </location>
</feature>
<feature type="compositionally biased region" description="Basic and acidic residues" evidence="4">
    <location>
        <begin position="10"/>
        <end position="24"/>
    </location>
</feature>
<accession>A0A6C1U1B9</accession>